<protein>
    <submittedName>
        <fullName evidence="1">RTXE</fullName>
    </submittedName>
</protein>
<dbReference type="AlphaFoldDB" id="A0A0S7F1P2"/>
<feature type="non-terminal residue" evidence="1">
    <location>
        <position position="1"/>
    </location>
</feature>
<organism evidence="1">
    <name type="scientific">Poeciliopsis prolifica</name>
    <name type="common">blackstripe livebearer</name>
    <dbReference type="NCBI Taxonomy" id="188132"/>
    <lineage>
        <taxon>Eukaryota</taxon>
        <taxon>Metazoa</taxon>
        <taxon>Chordata</taxon>
        <taxon>Craniata</taxon>
        <taxon>Vertebrata</taxon>
        <taxon>Euteleostomi</taxon>
        <taxon>Actinopterygii</taxon>
        <taxon>Neopterygii</taxon>
        <taxon>Teleostei</taxon>
        <taxon>Neoteleostei</taxon>
        <taxon>Acanthomorphata</taxon>
        <taxon>Ovalentaria</taxon>
        <taxon>Atherinomorphae</taxon>
        <taxon>Cyprinodontiformes</taxon>
        <taxon>Poeciliidae</taxon>
        <taxon>Poeciliinae</taxon>
        <taxon>Poeciliopsis</taxon>
    </lineage>
</organism>
<accession>A0A0S7F1P2</accession>
<dbReference type="PANTHER" id="PTHR47510">
    <property type="entry name" value="REVERSE TRANSCRIPTASE DOMAIN-CONTAINING PROTEIN"/>
    <property type="match status" value="1"/>
</dbReference>
<name>A0A0S7F1P2_9TELE</name>
<dbReference type="EMBL" id="GBYX01473905">
    <property type="protein sequence ID" value="JAO07754.1"/>
    <property type="molecule type" value="Transcribed_RNA"/>
</dbReference>
<evidence type="ECO:0000313" key="1">
    <source>
        <dbReference type="EMBL" id="JAO07754.1"/>
    </source>
</evidence>
<reference evidence="1" key="1">
    <citation type="submission" date="2014-12" db="EMBL/GenBank/DDBJ databases">
        <title>Parallel Evolution in Life History Adaptation Evident in the Tissue-Specific Poeciliopsis prolifica transcriptome.</title>
        <authorList>
            <person name="Jue N.K."/>
            <person name="Foley R.J."/>
            <person name="Obergfell C."/>
            <person name="Reznick D.N."/>
            <person name="O'Neill R.J."/>
            <person name="O'Neill M.J."/>
        </authorList>
    </citation>
    <scope>NUCLEOTIDE SEQUENCE</scope>
</reference>
<dbReference type="PANTHER" id="PTHR47510:SF3">
    <property type="entry name" value="ENDO_EXONUCLEASE_PHOSPHATASE DOMAIN-CONTAINING PROTEIN"/>
    <property type="match status" value="1"/>
</dbReference>
<sequence length="124" mass="13924">PDTLNSFFARFDTVGSREAVHLPRLEEQYQPLVLQQHQVTSTLRRINTRKATGPDKVSGQTLKTCADQLAGVFLDIFNLSLQFTMVPECLKSSTIIPVPKKTTITSLNDYRPVALTPVIMRGFF</sequence>
<proteinExistence type="predicted"/>
<gene>
    <name evidence="1" type="primary">RTXE</name>
</gene>